<evidence type="ECO:0000256" key="5">
    <source>
        <dbReference type="ARBA" id="ARBA00023136"/>
    </source>
</evidence>
<sequence>MKASQNITRSSLLTLLSQFPAHILGIVAGIFIARILGPEGKGLHSIFYADVTLFYTVFGFSITNSIIFFTANKRISKERIKTIVSMLLVLTMLLSVVALIIWVNSDYVELFLPDYELSVSLLLLFLATIFIAQVNSVFTAYFQGLRHFKIVNKILIINGAYGVFLFTVAYLLHFYGYYTFRLLDVIAVSFLILVLNTVHWCIYYVKNERVRFDYHLKWERDFAPFFRFAGMNHVASILAFFNHRIILWFIAYYLDNWQLGIFSLGISLAQLLNPISLVLESFLSADRSENQLHIFSSFSRIQFTAILLLCIVAAMLSPYLIPWLYGNDFRESVSILYIILVGVLMSCQSTIFSSFFLANDRLKYNVIASLTGVVTTVVSAPILIQKYQIIGAAYSQLLTYSTVFLYQYILVRTRTKVDFNLFILTRSDIQYIKQQLKLVKQSKREDADPN</sequence>
<comment type="caution">
    <text evidence="7">The sequence shown here is derived from an EMBL/GenBank/DDBJ whole genome shotgun (WGS) entry which is preliminary data.</text>
</comment>
<evidence type="ECO:0000256" key="2">
    <source>
        <dbReference type="ARBA" id="ARBA00022475"/>
    </source>
</evidence>
<evidence type="ECO:0000256" key="6">
    <source>
        <dbReference type="SAM" id="Phobius"/>
    </source>
</evidence>
<protein>
    <submittedName>
        <fullName evidence="7">Oligosaccharide flippase family protein</fullName>
    </submittedName>
</protein>
<dbReference type="PANTHER" id="PTHR30250:SF11">
    <property type="entry name" value="O-ANTIGEN TRANSPORTER-RELATED"/>
    <property type="match status" value="1"/>
</dbReference>
<feature type="transmembrane region" description="Helical" evidence="6">
    <location>
        <begin position="12"/>
        <end position="33"/>
    </location>
</feature>
<dbReference type="EMBL" id="JACVEL010000001">
    <property type="protein sequence ID" value="MBC9810849.1"/>
    <property type="molecule type" value="Genomic_DNA"/>
</dbReference>
<feature type="transmembrane region" description="Helical" evidence="6">
    <location>
        <begin position="390"/>
        <end position="411"/>
    </location>
</feature>
<evidence type="ECO:0000256" key="1">
    <source>
        <dbReference type="ARBA" id="ARBA00004651"/>
    </source>
</evidence>
<feature type="transmembrane region" description="Helical" evidence="6">
    <location>
        <begin position="122"/>
        <end position="142"/>
    </location>
</feature>
<evidence type="ECO:0000256" key="4">
    <source>
        <dbReference type="ARBA" id="ARBA00022989"/>
    </source>
</evidence>
<feature type="transmembrane region" description="Helical" evidence="6">
    <location>
        <begin position="185"/>
        <end position="205"/>
    </location>
</feature>
<dbReference type="AlphaFoldDB" id="A0A8J6P3P7"/>
<name>A0A8J6P3P7_9FLAO</name>
<comment type="subcellular location">
    <subcellularLocation>
        <location evidence="1">Cell membrane</location>
        <topology evidence="1">Multi-pass membrane protein</topology>
    </subcellularLocation>
</comment>
<keyword evidence="3 6" id="KW-0812">Transmembrane</keyword>
<feature type="transmembrane region" description="Helical" evidence="6">
    <location>
        <begin position="257"/>
        <end position="279"/>
    </location>
</feature>
<evidence type="ECO:0000313" key="7">
    <source>
        <dbReference type="EMBL" id="MBC9810849.1"/>
    </source>
</evidence>
<feature type="transmembrane region" description="Helical" evidence="6">
    <location>
        <begin position="225"/>
        <end position="251"/>
    </location>
</feature>
<feature type="transmembrane region" description="Helical" evidence="6">
    <location>
        <begin position="154"/>
        <end position="173"/>
    </location>
</feature>
<dbReference type="InterPro" id="IPR002797">
    <property type="entry name" value="Polysacc_synth"/>
</dbReference>
<dbReference type="Pfam" id="PF01943">
    <property type="entry name" value="Polysacc_synt"/>
    <property type="match status" value="1"/>
</dbReference>
<accession>A0A8J6P3P7</accession>
<dbReference type="RefSeq" id="WP_216713150.1">
    <property type="nucleotide sequence ID" value="NZ_JACVEL010000001.1"/>
</dbReference>
<feature type="transmembrane region" description="Helical" evidence="6">
    <location>
        <begin position="333"/>
        <end position="357"/>
    </location>
</feature>
<evidence type="ECO:0000256" key="3">
    <source>
        <dbReference type="ARBA" id="ARBA00022692"/>
    </source>
</evidence>
<keyword evidence="4 6" id="KW-1133">Transmembrane helix</keyword>
<evidence type="ECO:0000313" key="8">
    <source>
        <dbReference type="Proteomes" id="UP000652681"/>
    </source>
</evidence>
<feature type="transmembrane region" description="Helical" evidence="6">
    <location>
        <begin position="83"/>
        <end position="102"/>
    </location>
</feature>
<gene>
    <name evidence="7" type="ORF">H9Y05_00025</name>
</gene>
<keyword evidence="5 6" id="KW-0472">Membrane</keyword>
<keyword evidence="2" id="KW-1003">Cell membrane</keyword>
<feature type="transmembrane region" description="Helical" evidence="6">
    <location>
        <begin position="364"/>
        <end position="384"/>
    </location>
</feature>
<dbReference type="Proteomes" id="UP000652681">
    <property type="component" value="Unassembled WGS sequence"/>
</dbReference>
<organism evidence="7 8">
    <name type="scientific">Taishania pollutisoli</name>
    <dbReference type="NCBI Taxonomy" id="2766479"/>
    <lineage>
        <taxon>Bacteria</taxon>
        <taxon>Pseudomonadati</taxon>
        <taxon>Bacteroidota</taxon>
        <taxon>Flavobacteriia</taxon>
        <taxon>Flavobacteriales</taxon>
        <taxon>Crocinitomicaceae</taxon>
        <taxon>Taishania</taxon>
    </lineage>
</organism>
<proteinExistence type="predicted"/>
<feature type="transmembrane region" description="Helical" evidence="6">
    <location>
        <begin position="53"/>
        <end position="71"/>
    </location>
</feature>
<dbReference type="GO" id="GO:0005886">
    <property type="term" value="C:plasma membrane"/>
    <property type="evidence" value="ECO:0007669"/>
    <property type="project" value="UniProtKB-SubCell"/>
</dbReference>
<feature type="transmembrane region" description="Helical" evidence="6">
    <location>
        <begin position="300"/>
        <end position="321"/>
    </location>
</feature>
<reference evidence="7" key="1">
    <citation type="submission" date="2020-09" db="EMBL/GenBank/DDBJ databases">
        <title>Taishania pollutisoli gen. nov., sp. nov., Isolated from Tetrabromobisphenol A-Contaminated Soil.</title>
        <authorList>
            <person name="Chen Q."/>
        </authorList>
    </citation>
    <scope>NUCLEOTIDE SEQUENCE</scope>
    <source>
        <strain evidence="7">CZZ-1</strain>
    </source>
</reference>
<dbReference type="PANTHER" id="PTHR30250">
    <property type="entry name" value="PST FAMILY PREDICTED COLANIC ACID TRANSPORTER"/>
    <property type="match status" value="1"/>
</dbReference>
<keyword evidence="8" id="KW-1185">Reference proteome</keyword>
<dbReference type="InterPro" id="IPR050833">
    <property type="entry name" value="Poly_Biosynth_Transport"/>
</dbReference>